<feature type="region of interest" description="Disordered" evidence="1">
    <location>
        <begin position="470"/>
        <end position="501"/>
    </location>
</feature>
<name>A0ABR1JG83_9AGAR</name>
<sequence length="555" mass="61489">MIPTAQEIYASMLLHHGHGYPLWIPEPNNALSPSNFAEGTRIGDVGLITSNGGFDYLFNIFLPEADSINKWRGVPEGFRPLEFQSSLIYSTENLHRPRVPIYSQQTKQLMLDVDGTVVIPGMPIGIGSGVELKFSRSRGAALMLPEGASRVDYLGLADIRDYAMANAESWYRFVHGTLRLEADNGSLYVITGFDKTHSYETASFYNTSKSSAVSLRFTSPLLVDGSYGRLSLGHSSDLQTPVSSRVSDPSNRLRNLSVFVRGFKVMIRKRNTRFMRGSAVKAIDVTKAKPEDVMKARPMSSQGSGYSSSSSSSRPSTGDSTNSNWSNQSLALETASFDDVPEEENIFAFSVFDADPPEGVSAAIESPVQNMEPYETFYYPSDAINEYLLEMLPDANVAVTHDEQWTSILDESDEEFPAKQVMLDRTGERFVMVINEGNAWLMEKDDFSPPQNTGSECSIESNMPYIRESSVEDASEDEQLGAVYESDSDSSNNDHVPKSLEARICRRRSSSPDRNRKILTWAEDVKLKSDAQVFISAEKIVSVALDSLMKVESAN</sequence>
<proteinExistence type="predicted"/>
<protein>
    <submittedName>
        <fullName evidence="2">SCF ubiquitin ligase complex subunit cdc4</fullName>
    </submittedName>
</protein>
<evidence type="ECO:0000313" key="2">
    <source>
        <dbReference type="EMBL" id="KAK7458883.1"/>
    </source>
</evidence>
<gene>
    <name evidence="2" type="primary">CDC4_2</name>
    <name evidence="2" type="ORF">VKT23_009893</name>
</gene>
<evidence type="ECO:0000313" key="3">
    <source>
        <dbReference type="Proteomes" id="UP001498398"/>
    </source>
</evidence>
<comment type="caution">
    <text evidence="2">The sequence shown here is derived from an EMBL/GenBank/DDBJ whole genome shotgun (WGS) entry which is preliminary data.</text>
</comment>
<feature type="compositionally biased region" description="Low complexity" evidence="1">
    <location>
        <begin position="300"/>
        <end position="323"/>
    </location>
</feature>
<feature type="region of interest" description="Disordered" evidence="1">
    <location>
        <begin position="291"/>
        <end position="326"/>
    </location>
</feature>
<keyword evidence="2" id="KW-0436">Ligase</keyword>
<organism evidence="2 3">
    <name type="scientific">Marasmiellus scandens</name>
    <dbReference type="NCBI Taxonomy" id="2682957"/>
    <lineage>
        <taxon>Eukaryota</taxon>
        <taxon>Fungi</taxon>
        <taxon>Dikarya</taxon>
        <taxon>Basidiomycota</taxon>
        <taxon>Agaricomycotina</taxon>
        <taxon>Agaricomycetes</taxon>
        <taxon>Agaricomycetidae</taxon>
        <taxon>Agaricales</taxon>
        <taxon>Marasmiineae</taxon>
        <taxon>Omphalotaceae</taxon>
        <taxon>Marasmiellus</taxon>
    </lineage>
</organism>
<dbReference type="EMBL" id="JBANRG010000017">
    <property type="protein sequence ID" value="KAK7458883.1"/>
    <property type="molecule type" value="Genomic_DNA"/>
</dbReference>
<evidence type="ECO:0000256" key="1">
    <source>
        <dbReference type="SAM" id="MobiDB-lite"/>
    </source>
</evidence>
<keyword evidence="3" id="KW-1185">Reference proteome</keyword>
<accession>A0ABR1JG83</accession>
<dbReference type="GO" id="GO:0016874">
    <property type="term" value="F:ligase activity"/>
    <property type="evidence" value="ECO:0007669"/>
    <property type="project" value="UniProtKB-KW"/>
</dbReference>
<dbReference type="Proteomes" id="UP001498398">
    <property type="component" value="Unassembled WGS sequence"/>
</dbReference>
<reference evidence="2 3" key="1">
    <citation type="submission" date="2024-01" db="EMBL/GenBank/DDBJ databases">
        <title>A draft genome for the cacao thread blight pathogen Marasmiellus scandens.</title>
        <authorList>
            <person name="Baruah I.K."/>
            <person name="Leung J."/>
            <person name="Bukari Y."/>
            <person name="Amoako-Attah I."/>
            <person name="Meinhardt L.W."/>
            <person name="Bailey B.A."/>
            <person name="Cohen S.P."/>
        </authorList>
    </citation>
    <scope>NUCLEOTIDE SEQUENCE [LARGE SCALE GENOMIC DNA]</scope>
    <source>
        <strain evidence="2 3">GH-19</strain>
    </source>
</reference>